<evidence type="ECO:0000259" key="11">
    <source>
        <dbReference type="SMART" id="SM00499"/>
    </source>
</evidence>
<dbReference type="HOGENOM" id="CLU_089796_5_2_1"/>
<proteinExistence type="inferred from homology"/>
<evidence type="ECO:0000313" key="13">
    <source>
        <dbReference type="Proteomes" id="UP000008694"/>
    </source>
</evidence>
<dbReference type="Gene3D" id="1.10.110.10">
    <property type="entry name" value="Plant lipid-transfer and hydrophobic proteins"/>
    <property type="match status" value="1"/>
</dbReference>
<dbReference type="AlphaFoldDB" id="D7M230"/>
<sequence>MAFFSTATSLLLLVLSVSSPYVHGNIVPADECDTINYTLLPCLPFITIGGPADTPSASCCSSLQTILGTKPECLCKGLKNPPLGIKLNVTRSTTLPVVCKLNAPPASACDALAPASPPAATPPTANGQGKWNFFGLLA</sequence>
<comment type="subcellular location">
    <subcellularLocation>
        <location evidence="1">Cell membrane</location>
        <topology evidence="1">Lipid-anchor</topology>
        <topology evidence="1">GPI-anchor</topology>
    </subcellularLocation>
</comment>
<dbReference type="PANTHER" id="PTHR33044">
    <property type="entry name" value="BIFUNCTIONAL INHIBITOR/LIPID-TRANSFER PROTEIN/SEED STORAGE 2S ALBUMIN SUPERFAMILY PROTEIN-RELATED"/>
    <property type="match status" value="1"/>
</dbReference>
<keyword evidence="7" id="KW-1015">Disulfide bond</keyword>
<comment type="similarity">
    <text evidence="2">Belongs to the plant LTP family.</text>
</comment>
<evidence type="ECO:0000256" key="10">
    <source>
        <dbReference type="SAM" id="SignalP"/>
    </source>
</evidence>
<keyword evidence="8" id="KW-0325">Glycoprotein</keyword>
<keyword evidence="13" id="KW-1185">Reference proteome</keyword>
<evidence type="ECO:0000256" key="2">
    <source>
        <dbReference type="ARBA" id="ARBA00009748"/>
    </source>
</evidence>
<dbReference type="GO" id="GO:0006869">
    <property type="term" value="P:lipid transport"/>
    <property type="evidence" value="ECO:0007669"/>
    <property type="project" value="InterPro"/>
</dbReference>
<evidence type="ECO:0000313" key="12">
    <source>
        <dbReference type="EMBL" id="EFH49657.1"/>
    </source>
</evidence>
<gene>
    <name evidence="12" type="ORF">ARALYDRAFT_487748</name>
</gene>
<evidence type="ECO:0000256" key="3">
    <source>
        <dbReference type="ARBA" id="ARBA00022475"/>
    </source>
</evidence>
<feature type="chain" id="PRO_5003103079" description="Bifunctional inhibitor/plant lipid transfer protein/seed storage helical domain-containing protein" evidence="10">
    <location>
        <begin position="25"/>
        <end position="138"/>
    </location>
</feature>
<dbReference type="InterPro" id="IPR043325">
    <property type="entry name" value="LTSS"/>
</dbReference>
<name>D7M230_ARALL</name>
<evidence type="ECO:0000256" key="9">
    <source>
        <dbReference type="ARBA" id="ARBA00023288"/>
    </source>
</evidence>
<dbReference type="Gramene" id="fgenesh2_kg.6__882__AT5G09370.2">
    <property type="protein sequence ID" value="fgenesh2_kg.6__882__AT5G09370.2"/>
    <property type="gene ID" value="fgenesh2_kg.6__882__AT5G09370.2"/>
</dbReference>
<dbReference type="InterPro" id="IPR000528">
    <property type="entry name" value="Plant_nsLTP"/>
</dbReference>
<dbReference type="STRING" id="81972.D7M230"/>
<protein>
    <recommendedName>
        <fullName evidence="11">Bifunctional inhibitor/plant lipid transfer protein/seed storage helical domain-containing protein</fullName>
    </recommendedName>
</protein>
<keyword evidence="5 10" id="KW-0732">Signal</keyword>
<dbReference type="SMART" id="SM00499">
    <property type="entry name" value="AAI"/>
    <property type="match status" value="1"/>
</dbReference>
<feature type="signal peptide" evidence="10">
    <location>
        <begin position="1"/>
        <end position="24"/>
    </location>
</feature>
<reference evidence="13" key="1">
    <citation type="journal article" date="2011" name="Nat. Genet.">
        <title>The Arabidopsis lyrata genome sequence and the basis of rapid genome size change.</title>
        <authorList>
            <person name="Hu T.T."/>
            <person name="Pattyn P."/>
            <person name="Bakker E.G."/>
            <person name="Cao J."/>
            <person name="Cheng J.-F."/>
            <person name="Clark R.M."/>
            <person name="Fahlgren N."/>
            <person name="Fawcett J.A."/>
            <person name="Grimwood J."/>
            <person name="Gundlach H."/>
            <person name="Haberer G."/>
            <person name="Hollister J.D."/>
            <person name="Ossowski S."/>
            <person name="Ottilar R.P."/>
            <person name="Salamov A.A."/>
            <person name="Schneeberger K."/>
            <person name="Spannagl M."/>
            <person name="Wang X."/>
            <person name="Yang L."/>
            <person name="Nasrallah M.E."/>
            <person name="Bergelson J."/>
            <person name="Carrington J.C."/>
            <person name="Gaut B.S."/>
            <person name="Schmutz J."/>
            <person name="Mayer K.F.X."/>
            <person name="Van de Peer Y."/>
            <person name="Grigoriev I.V."/>
            <person name="Nordborg M."/>
            <person name="Weigel D."/>
            <person name="Guo Y.-L."/>
        </authorList>
    </citation>
    <scope>NUCLEOTIDE SEQUENCE [LARGE SCALE GENOMIC DNA]</scope>
    <source>
        <strain evidence="13">cv. MN47</strain>
    </source>
</reference>
<dbReference type="InterPro" id="IPR016140">
    <property type="entry name" value="Bifunc_inhib/LTP/seed_store"/>
</dbReference>
<evidence type="ECO:0000256" key="5">
    <source>
        <dbReference type="ARBA" id="ARBA00022729"/>
    </source>
</evidence>
<keyword evidence="6" id="KW-0472">Membrane</keyword>
<dbReference type="Pfam" id="PF14368">
    <property type="entry name" value="LTP_2"/>
    <property type="match status" value="1"/>
</dbReference>
<dbReference type="InterPro" id="IPR036312">
    <property type="entry name" value="Bifun_inhib/LTP/seed_sf"/>
</dbReference>
<evidence type="ECO:0000256" key="4">
    <source>
        <dbReference type="ARBA" id="ARBA00022622"/>
    </source>
</evidence>
<dbReference type="SUPFAM" id="SSF47699">
    <property type="entry name" value="Bifunctional inhibitor/lipid-transfer protein/seed storage 2S albumin"/>
    <property type="match status" value="1"/>
</dbReference>
<dbReference type="PRINTS" id="PR00382">
    <property type="entry name" value="LIPIDTRNSFER"/>
</dbReference>
<evidence type="ECO:0000256" key="8">
    <source>
        <dbReference type="ARBA" id="ARBA00023180"/>
    </source>
</evidence>
<evidence type="ECO:0000256" key="7">
    <source>
        <dbReference type="ARBA" id="ARBA00023157"/>
    </source>
</evidence>
<dbReference type="GO" id="GO:0098552">
    <property type="term" value="C:side of membrane"/>
    <property type="evidence" value="ECO:0007669"/>
    <property type="project" value="UniProtKB-KW"/>
</dbReference>
<dbReference type="EMBL" id="GL348718">
    <property type="protein sequence ID" value="EFH49657.1"/>
    <property type="molecule type" value="Genomic_DNA"/>
</dbReference>
<accession>D7M230</accession>
<dbReference type="CDD" id="cd00010">
    <property type="entry name" value="AAI_LTSS"/>
    <property type="match status" value="1"/>
</dbReference>
<evidence type="ECO:0000256" key="6">
    <source>
        <dbReference type="ARBA" id="ARBA00023136"/>
    </source>
</evidence>
<feature type="domain" description="Bifunctional inhibitor/plant lipid transfer protein/seed storage helical" evidence="11">
    <location>
        <begin position="32"/>
        <end position="109"/>
    </location>
</feature>
<keyword evidence="9" id="KW-0449">Lipoprotein</keyword>
<dbReference type="GO" id="GO:0008289">
    <property type="term" value="F:lipid binding"/>
    <property type="evidence" value="ECO:0007669"/>
    <property type="project" value="InterPro"/>
</dbReference>
<organism evidence="13">
    <name type="scientific">Arabidopsis lyrata subsp. lyrata</name>
    <name type="common">Lyre-leaved rock-cress</name>
    <dbReference type="NCBI Taxonomy" id="81972"/>
    <lineage>
        <taxon>Eukaryota</taxon>
        <taxon>Viridiplantae</taxon>
        <taxon>Streptophyta</taxon>
        <taxon>Embryophyta</taxon>
        <taxon>Tracheophyta</taxon>
        <taxon>Spermatophyta</taxon>
        <taxon>Magnoliopsida</taxon>
        <taxon>eudicotyledons</taxon>
        <taxon>Gunneridae</taxon>
        <taxon>Pentapetalae</taxon>
        <taxon>rosids</taxon>
        <taxon>malvids</taxon>
        <taxon>Brassicales</taxon>
        <taxon>Brassicaceae</taxon>
        <taxon>Camelineae</taxon>
        <taxon>Arabidopsis</taxon>
    </lineage>
</organism>
<evidence type="ECO:0000256" key="1">
    <source>
        <dbReference type="ARBA" id="ARBA00004609"/>
    </source>
</evidence>
<dbReference type="GO" id="GO:0005886">
    <property type="term" value="C:plasma membrane"/>
    <property type="evidence" value="ECO:0007669"/>
    <property type="project" value="UniProtKB-SubCell"/>
</dbReference>
<dbReference type="Proteomes" id="UP000008694">
    <property type="component" value="Unassembled WGS sequence"/>
</dbReference>
<keyword evidence="3" id="KW-1003">Cell membrane</keyword>
<dbReference type="FunFam" id="1.10.110.10:FF:000001">
    <property type="entry name" value="Bifunctional inhibitor/lipid-transfer protein/seed storage 2S albumin superfamily protein"/>
    <property type="match status" value="1"/>
</dbReference>
<keyword evidence="4" id="KW-0336">GPI-anchor</keyword>